<gene>
    <name evidence="2" type="ORF">HNR42_000014</name>
</gene>
<feature type="transmembrane region" description="Helical" evidence="1">
    <location>
        <begin position="7"/>
        <end position="28"/>
    </location>
</feature>
<dbReference type="RefSeq" id="WP_183983252.1">
    <property type="nucleotide sequence ID" value="NZ_JACHHG010000001.1"/>
</dbReference>
<dbReference type="Proteomes" id="UP000569951">
    <property type="component" value="Unassembled WGS sequence"/>
</dbReference>
<reference evidence="2 3" key="1">
    <citation type="submission" date="2020-08" db="EMBL/GenBank/DDBJ databases">
        <title>Genomic Encyclopedia of Type Strains, Phase IV (KMG-IV): sequencing the most valuable type-strain genomes for metagenomic binning, comparative biology and taxonomic classification.</title>
        <authorList>
            <person name="Goeker M."/>
        </authorList>
    </citation>
    <scope>NUCLEOTIDE SEQUENCE [LARGE SCALE GENOMIC DNA]</scope>
    <source>
        <strain evidence="2 3">DSM 21458</strain>
    </source>
</reference>
<dbReference type="EMBL" id="JACHHG010000001">
    <property type="protein sequence ID" value="MBB6096602.1"/>
    <property type="molecule type" value="Genomic_DNA"/>
</dbReference>
<sequence length="126" mass="13154">MSAAIAILRWIVRLTGLAALLIGFALWSGTGYNLLGAHQGLGYVLSISLLLMAVFGFTQRLSPTLLTLALLLSLAVPGLGSMQTRLLPGAAHWVIEVLHLLLGLAAITLAERIGGQARARAKSSAA</sequence>
<evidence type="ECO:0000313" key="2">
    <source>
        <dbReference type="EMBL" id="MBB6096602.1"/>
    </source>
</evidence>
<protein>
    <submittedName>
        <fullName evidence="2">Uncharacterized protein</fullName>
    </submittedName>
</protein>
<feature type="transmembrane region" description="Helical" evidence="1">
    <location>
        <begin position="90"/>
        <end position="110"/>
    </location>
</feature>
<keyword evidence="1" id="KW-0472">Membrane</keyword>
<keyword evidence="1" id="KW-0812">Transmembrane</keyword>
<keyword evidence="3" id="KW-1185">Reference proteome</keyword>
<keyword evidence="1" id="KW-1133">Transmembrane helix</keyword>
<evidence type="ECO:0000256" key="1">
    <source>
        <dbReference type="SAM" id="Phobius"/>
    </source>
</evidence>
<feature type="transmembrane region" description="Helical" evidence="1">
    <location>
        <begin position="40"/>
        <end position="58"/>
    </location>
</feature>
<organism evidence="2 3">
    <name type="scientific">Deinobacterium chartae</name>
    <dbReference type="NCBI Taxonomy" id="521158"/>
    <lineage>
        <taxon>Bacteria</taxon>
        <taxon>Thermotogati</taxon>
        <taxon>Deinococcota</taxon>
        <taxon>Deinococci</taxon>
        <taxon>Deinococcales</taxon>
        <taxon>Deinococcaceae</taxon>
        <taxon>Deinobacterium</taxon>
    </lineage>
</organism>
<comment type="caution">
    <text evidence="2">The sequence shown here is derived from an EMBL/GenBank/DDBJ whole genome shotgun (WGS) entry which is preliminary data.</text>
</comment>
<dbReference type="AlphaFoldDB" id="A0A841HXB9"/>
<accession>A0A841HXB9</accession>
<feature type="transmembrane region" description="Helical" evidence="1">
    <location>
        <begin position="65"/>
        <end position="84"/>
    </location>
</feature>
<evidence type="ECO:0000313" key="3">
    <source>
        <dbReference type="Proteomes" id="UP000569951"/>
    </source>
</evidence>
<name>A0A841HXB9_9DEIO</name>
<proteinExistence type="predicted"/>